<evidence type="ECO:0000313" key="3">
    <source>
        <dbReference type="Proteomes" id="UP000006695"/>
    </source>
</evidence>
<dbReference type="OrthoDB" id="5392771at2"/>
<sequence length="307" mass="34175">MYKIPLFLILFWTSVATAGVINVEFKFTPYVGDPLKSDQVETVPGNARVFINNVLFAEQEVRKDNVQVLFEERDISPSIWVPASSLGAALRKGKNSIRIEFVPADAKKPYNAQISWVSVMDQSTEKSEGGRYQATNQSDAGKEDKKTMGKVVLQREFVADFAADLPWHHYPPMASLSDEDKKSLALIVKKRAEAFKPDFAYIYELLGKNPNMNPVEVKKSRCLDQAYAAGIRVAAPTRNQLDFAMTGNPEVVVSRKDGAPLYPFDESSFARIKGDEARMCAAMAISVAFPPRLIVVRSPSGIWEVAY</sequence>
<dbReference type="EMBL" id="CP000698">
    <property type="protein sequence ID" value="ABQ25008.1"/>
    <property type="molecule type" value="Genomic_DNA"/>
</dbReference>
<dbReference type="Proteomes" id="UP000006695">
    <property type="component" value="Chromosome"/>
</dbReference>
<evidence type="ECO:0000256" key="1">
    <source>
        <dbReference type="SAM" id="MobiDB-lite"/>
    </source>
</evidence>
<evidence type="ECO:0000313" key="2">
    <source>
        <dbReference type="EMBL" id="ABQ25008.1"/>
    </source>
</evidence>
<keyword evidence="3" id="KW-1185">Reference proteome</keyword>
<reference evidence="2 3" key="1">
    <citation type="submission" date="2007-05" db="EMBL/GenBank/DDBJ databases">
        <title>Complete sequence of Geobacter uraniireducens Rf4.</title>
        <authorList>
            <consortium name="US DOE Joint Genome Institute"/>
            <person name="Copeland A."/>
            <person name="Lucas S."/>
            <person name="Lapidus A."/>
            <person name="Barry K."/>
            <person name="Detter J.C."/>
            <person name="Glavina del Rio T."/>
            <person name="Hammon N."/>
            <person name="Israni S."/>
            <person name="Dalin E."/>
            <person name="Tice H."/>
            <person name="Pitluck S."/>
            <person name="Chertkov O."/>
            <person name="Brettin T."/>
            <person name="Bruce D."/>
            <person name="Han C."/>
            <person name="Schmutz J."/>
            <person name="Larimer F."/>
            <person name="Land M."/>
            <person name="Hauser L."/>
            <person name="Kyrpides N."/>
            <person name="Mikhailova N."/>
            <person name="Shelobolina E."/>
            <person name="Aklujkar M."/>
            <person name="Lovley D."/>
            <person name="Richardson P."/>
        </authorList>
    </citation>
    <scope>NUCLEOTIDE SEQUENCE [LARGE SCALE GENOMIC DNA]</scope>
    <source>
        <strain evidence="2 3">Rf4</strain>
    </source>
</reference>
<accession>A5GBP8</accession>
<dbReference type="HOGENOM" id="CLU_899000_0_0_7"/>
<protein>
    <submittedName>
        <fullName evidence="2">Uncharacterized protein</fullName>
    </submittedName>
</protein>
<dbReference type="AlphaFoldDB" id="A5GBP8"/>
<gene>
    <name evidence="2" type="ordered locus">Gura_0800</name>
</gene>
<feature type="region of interest" description="Disordered" evidence="1">
    <location>
        <begin position="126"/>
        <end position="145"/>
    </location>
</feature>
<proteinExistence type="predicted"/>
<name>A5GBP8_GEOUR</name>
<organism evidence="2 3">
    <name type="scientific">Geotalea uraniireducens (strain Rf4)</name>
    <name type="common">Geobacter uraniireducens</name>
    <dbReference type="NCBI Taxonomy" id="351605"/>
    <lineage>
        <taxon>Bacteria</taxon>
        <taxon>Pseudomonadati</taxon>
        <taxon>Thermodesulfobacteriota</taxon>
        <taxon>Desulfuromonadia</taxon>
        <taxon>Geobacterales</taxon>
        <taxon>Geobacteraceae</taxon>
        <taxon>Geotalea</taxon>
    </lineage>
</organism>
<dbReference type="KEGG" id="gur:Gura_0800"/>
<dbReference type="RefSeq" id="WP_011937732.1">
    <property type="nucleotide sequence ID" value="NC_009483.1"/>
</dbReference>